<name>G5HI08_9FIRM</name>
<feature type="transmembrane region" description="Helical" evidence="1">
    <location>
        <begin position="21"/>
        <end position="44"/>
    </location>
</feature>
<evidence type="ECO:0000313" key="2">
    <source>
        <dbReference type="EMBL" id="EHE98999.1"/>
    </source>
</evidence>
<keyword evidence="1" id="KW-1133">Transmembrane helix</keyword>
<keyword evidence="1" id="KW-0812">Transmembrane</keyword>
<dbReference type="PATRIC" id="fig|742733.3.peg.2278"/>
<feature type="transmembrane region" description="Helical" evidence="1">
    <location>
        <begin position="209"/>
        <end position="228"/>
    </location>
</feature>
<dbReference type="HOGENOM" id="CLU_095712_1_0_9"/>
<protein>
    <submittedName>
        <fullName evidence="2">Uncharacterized protein</fullName>
    </submittedName>
</protein>
<dbReference type="EMBL" id="ADLJ01000015">
    <property type="protein sequence ID" value="EHE98999.1"/>
    <property type="molecule type" value="Genomic_DNA"/>
</dbReference>
<feature type="transmembrane region" description="Helical" evidence="1">
    <location>
        <begin position="153"/>
        <end position="171"/>
    </location>
</feature>
<evidence type="ECO:0000313" key="3">
    <source>
        <dbReference type="Proteomes" id="UP000003763"/>
    </source>
</evidence>
<dbReference type="Proteomes" id="UP000003763">
    <property type="component" value="Unassembled WGS sequence"/>
</dbReference>
<accession>G5HI08</accession>
<dbReference type="AlphaFoldDB" id="G5HI08"/>
<sequence>MMKNGETSLYKKEFIPYVIKWGRITNLYAVLISFVPVAVVMWYFGYVPGVTELGIGLVSTVSVVGVMWFSDPIAYFPILGIPGIYMAHLSGNTANLKVPVAAIAQDAAGVKLGSDEGGIVVTISCAVSATICLLALSIACIGGAALLSYLPNVLIVALGYVLPALHAALLARMTKGQPKMLCCGMFLAFIGWVLLKVGAFSFIPGKSHTWVVTLLAVFGSIIYARLSFKKKTETSI</sequence>
<organism evidence="2 3">
    <name type="scientific">[Clostridium] citroniae WAL-17108</name>
    <dbReference type="NCBI Taxonomy" id="742733"/>
    <lineage>
        <taxon>Bacteria</taxon>
        <taxon>Bacillati</taxon>
        <taxon>Bacillota</taxon>
        <taxon>Clostridia</taxon>
        <taxon>Lachnospirales</taxon>
        <taxon>Lachnospiraceae</taxon>
        <taxon>Enterocloster</taxon>
    </lineage>
</organism>
<evidence type="ECO:0000256" key="1">
    <source>
        <dbReference type="SAM" id="Phobius"/>
    </source>
</evidence>
<comment type="caution">
    <text evidence="2">The sequence shown here is derived from an EMBL/GenBank/DDBJ whole genome shotgun (WGS) entry which is preliminary data.</text>
</comment>
<feature type="transmembrane region" description="Helical" evidence="1">
    <location>
        <begin position="119"/>
        <end position="147"/>
    </location>
</feature>
<keyword evidence="1" id="KW-0472">Membrane</keyword>
<dbReference type="RefSeq" id="WP_007861928.1">
    <property type="nucleotide sequence ID" value="NZ_JH376421.1"/>
</dbReference>
<feature type="transmembrane region" description="Helical" evidence="1">
    <location>
        <begin position="183"/>
        <end position="203"/>
    </location>
</feature>
<feature type="transmembrane region" description="Helical" evidence="1">
    <location>
        <begin position="50"/>
        <end position="69"/>
    </location>
</feature>
<gene>
    <name evidence="2" type="ORF">HMPREF9469_02198</name>
</gene>
<reference evidence="2 3" key="1">
    <citation type="submission" date="2011-08" db="EMBL/GenBank/DDBJ databases">
        <title>The Genome Sequence of Clostridium citroniae WAL-17108.</title>
        <authorList>
            <consortium name="The Broad Institute Genome Sequencing Platform"/>
            <person name="Earl A."/>
            <person name="Ward D."/>
            <person name="Feldgarden M."/>
            <person name="Gevers D."/>
            <person name="Finegold S.M."/>
            <person name="Summanen P.H."/>
            <person name="Molitoris D.R."/>
            <person name="Vaisanen M.L."/>
            <person name="Daigneault M."/>
            <person name="Allen-Vercoe E."/>
            <person name="Young S.K."/>
            <person name="Zeng Q."/>
            <person name="Gargeya S."/>
            <person name="Fitzgerald M."/>
            <person name="Haas B."/>
            <person name="Abouelleil A."/>
            <person name="Alvarado L."/>
            <person name="Arachchi H.M."/>
            <person name="Berlin A."/>
            <person name="Brown A."/>
            <person name="Chapman S.B."/>
            <person name="Chen Z."/>
            <person name="Dunbar C."/>
            <person name="Freedman E."/>
            <person name="Gearin G."/>
            <person name="Gellesch M."/>
            <person name="Goldberg J."/>
            <person name="Griggs A."/>
            <person name="Gujja S."/>
            <person name="Heiman D."/>
            <person name="Howarth C."/>
            <person name="Larson L."/>
            <person name="Lui A."/>
            <person name="MacDonald P.J.P."/>
            <person name="Montmayeur A."/>
            <person name="Murphy C."/>
            <person name="Neiman D."/>
            <person name="Pearson M."/>
            <person name="Priest M."/>
            <person name="Roberts A."/>
            <person name="Saif S."/>
            <person name="Shea T."/>
            <person name="Shenoy N."/>
            <person name="Sisk P."/>
            <person name="Stolte C."/>
            <person name="Sykes S."/>
            <person name="Wortman J."/>
            <person name="Nusbaum C."/>
            <person name="Birren B."/>
        </authorList>
    </citation>
    <scope>NUCLEOTIDE SEQUENCE [LARGE SCALE GENOMIC DNA]</scope>
    <source>
        <strain evidence="2 3">WAL-17108</strain>
    </source>
</reference>
<proteinExistence type="predicted"/>
<dbReference type="eggNOG" id="ENOG502ZBXW">
    <property type="taxonomic scope" value="Bacteria"/>
</dbReference>